<organism evidence="1">
    <name type="scientific">marine metagenome</name>
    <dbReference type="NCBI Taxonomy" id="408172"/>
    <lineage>
        <taxon>unclassified sequences</taxon>
        <taxon>metagenomes</taxon>
        <taxon>ecological metagenomes</taxon>
    </lineage>
</organism>
<gene>
    <name evidence="1" type="ORF">METZ01_LOCUS171537</name>
</gene>
<sequence>MRKTIEEIWLADIENRYRDIQIV</sequence>
<reference evidence="1" key="1">
    <citation type="submission" date="2018-05" db="EMBL/GenBank/DDBJ databases">
        <authorList>
            <person name="Lanie J.A."/>
            <person name="Ng W.-L."/>
            <person name="Kazmierczak K.M."/>
            <person name="Andrzejewski T.M."/>
            <person name="Davidsen T.M."/>
            <person name="Wayne K.J."/>
            <person name="Tettelin H."/>
            <person name="Glass J.I."/>
            <person name="Rusch D."/>
            <person name="Podicherti R."/>
            <person name="Tsui H.-C.T."/>
            <person name="Winkler M.E."/>
        </authorList>
    </citation>
    <scope>NUCLEOTIDE SEQUENCE</scope>
</reference>
<feature type="non-terminal residue" evidence="1">
    <location>
        <position position="23"/>
    </location>
</feature>
<evidence type="ECO:0000313" key="1">
    <source>
        <dbReference type="EMBL" id="SVB18683.1"/>
    </source>
</evidence>
<protein>
    <submittedName>
        <fullName evidence="1">Uncharacterized protein</fullName>
    </submittedName>
</protein>
<dbReference type="EMBL" id="UINC01031907">
    <property type="protein sequence ID" value="SVB18683.1"/>
    <property type="molecule type" value="Genomic_DNA"/>
</dbReference>
<proteinExistence type="predicted"/>
<accession>A0A382C037</accession>
<dbReference type="AlphaFoldDB" id="A0A382C037"/>
<name>A0A382C037_9ZZZZ</name>